<sequence length="147" mass="17336">MKKTALVFVFMFFNYIAFAQLEKPITWSYQATRVNKTEAILYLKAKLDRNWHVYAQNIKSDAMRMRFTFSPSKDFILVGKTEEPQPIKKYDKTVKLDLAYFEKEVVFKQRIKLNKASTIVKTKVEFMVCNDKQCLPSDEIMLSILVK</sequence>
<gene>
    <name evidence="3" type="ORF">FA048_03430</name>
</gene>
<reference evidence="3 4" key="1">
    <citation type="submission" date="2019-04" db="EMBL/GenBank/DDBJ databases">
        <title>Pedobacter sp. RP-3-22 sp. nov., isolated from Arctic soil.</title>
        <authorList>
            <person name="Dahal R.H."/>
            <person name="Kim D.-U."/>
        </authorList>
    </citation>
    <scope>NUCLEOTIDE SEQUENCE [LARGE SCALE GENOMIC DNA]</scope>
    <source>
        <strain evidence="3 4">RP-3-22</strain>
    </source>
</reference>
<feature type="domain" description="Thiol:disulfide interchange protein DsbD N-terminal" evidence="2">
    <location>
        <begin position="34"/>
        <end position="139"/>
    </location>
</feature>
<keyword evidence="4" id="KW-1185">Reference proteome</keyword>
<evidence type="ECO:0000313" key="4">
    <source>
        <dbReference type="Proteomes" id="UP000309488"/>
    </source>
</evidence>
<protein>
    <submittedName>
        <fullName evidence="3">Sugar transporter</fullName>
    </submittedName>
</protein>
<name>A0A4U1CUW5_9SPHI</name>
<keyword evidence="3" id="KW-0813">Transport</keyword>
<proteinExistence type="predicted"/>
<dbReference type="Pfam" id="PF11412">
    <property type="entry name" value="DsbD_N"/>
    <property type="match status" value="1"/>
</dbReference>
<evidence type="ECO:0000313" key="3">
    <source>
        <dbReference type="EMBL" id="TKC12684.1"/>
    </source>
</evidence>
<dbReference type="InterPro" id="IPR036929">
    <property type="entry name" value="DsbDN_sf"/>
</dbReference>
<dbReference type="EMBL" id="SWBR01000001">
    <property type="protein sequence ID" value="TKC12684.1"/>
    <property type="molecule type" value="Genomic_DNA"/>
</dbReference>
<dbReference type="InterPro" id="IPR028250">
    <property type="entry name" value="DsbDN"/>
</dbReference>
<organism evidence="3 4">
    <name type="scientific">Pedobacter polaris</name>
    <dbReference type="NCBI Taxonomy" id="2571273"/>
    <lineage>
        <taxon>Bacteria</taxon>
        <taxon>Pseudomonadati</taxon>
        <taxon>Bacteroidota</taxon>
        <taxon>Sphingobacteriia</taxon>
        <taxon>Sphingobacteriales</taxon>
        <taxon>Sphingobacteriaceae</taxon>
        <taxon>Pedobacter</taxon>
    </lineage>
</organism>
<dbReference type="OrthoDB" id="767251at2"/>
<dbReference type="RefSeq" id="WP_136838809.1">
    <property type="nucleotide sequence ID" value="NZ_SWBR01000001.1"/>
</dbReference>
<keyword evidence="1" id="KW-0732">Signal</keyword>
<comment type="caution">
    <text evidence="3">The sequence shown here is derived from an EMBL/GenBank/DDBJ whole genome shotgun (WGS) entry which is preliminary data.</text>
</comment>
<feature type="chain" id="PRO_5020625901" evidence="1">
    <location>
        <begin position="20"/>
        <end position="147"/>
    </location>
</feature>
<keyword evidence="3" id="KW-0762">Sugar transport</keyword>
<accession>A0A4U1CUW5</accession>
<dbReference type="Gene3D" id="2.60.40.1250">
    <property type="entry name" value="Thiol:disulfide interchange protein DsbD, N-terminal domain"/>
    <property type="match status" value="1"/>
</dbReference>
<evidence type="ECO:0000256" key="1">
    <source>
        <dbReference type="SAM" id="SignalP"/>
    </source>
</evidence>
<dbReference type="AlphaFoldDB" id="A0A4U1CUW5"/>
<dbReference type="Proteomes" id="UP000309488">
    <property type="component" value="Unassembled WGS sequence"/>
</dbReference>
<feature type="signal peptide" evidence="1">
    <location>
        <begin position="1"/>
        <end position="19"/>
    </location>
</feature>
<evidence type="ECO:0000259" key="2">
    <source>
        <dbReference type="Pfam" id="PF11412"/>
    </source>
</evidence>